<dbReference type="EMBL" id="CM045870">
    <property type="protein sequence ID" value="KAI7953846.1"/>
    <property type="molecule type" value="Genomic_DNA"/>
</dbReference>
<evidence type="ECO:0000313" key="2">
    <source>
        <dbReference type="Proteomes" id="UP001060170"/>
    </source>
</evidence>
<proteinExistence type="predicted"/>
<sequence>MNKQLTDVLKKAQSTLNQLKSLGNTRWGLPEKERVKLLKANAFLFYTRKLTLSSSHQSLRLLFFLDLKAPPRKYPNALQASLGAEMLRDFLLHRPESIKILHGTTLLTTSVPMTYFNLELDKKTAITRTQKLIKEKEGQTANIAAAVVPERQIVSTAALGKERIISNHECEVYGLLLATMIILEKVPRSVKNVFVLISNQGTIIHTRDIAASKPGQYIFQIIIDNLNVASSKLKINLVWCPGHSKIIGNKVADQAAKEACQKNNSPEVLDQVRSNVKKTQRVIIKSHLPSTYPTSFPSPIHIAFRALINQLATGQVALNYHLFPIERTYDPSCPCCGHKETTQHYLNFFQAYKANRIILRRSLRQREIKFNPNNLQSVLKRLAAHVDLAKYIQATN</sequence>
<dbReference type="Proteomes" id="UP001060170">
    <property type="component" value="Chromosome 6"/>
</dbReference>
<accession>A0ACC0EKA6</accession>
<reference evidence="2" key="2">
    <citation type="journal article" date="2018" name="Mol. Plant Microbe Interact.">
        <title>Genome sequence resources for the wheat stripe rust pathogen (Puccinia striiformis f. sp. tritici) and the barley stripe rust pathogen (Puccinia striiformis f. sp. hordei).</title>
        <authorList>
            <person name="Xia C."/>
            <person name="Wang M."/>
            <person name="Yin C."/>
            <person name="Cornejo O.E."/>
            <person name="Hulbert S.H."/>
            <person name="Chen X."/>
        </authorList>
    </citation>
    <scope>NUCLEOTIDE SEQUENCE [LARGE SCALE GENOMIC DNA]</scope>
    <source>
        <strain evidence="2">93-210</strain>
    </source>
</reference>
<organism evidence="1 2">
    <name type="scientific">Puccinia striiformis f. sp. tritici</name>
    <dbReference type="NCBI Taxonomy" id="168172"/>
    <lineage>
        <taxon>Eukaryota</taxon>
        <taxon>Fungi</taxon>
        <taxon>Dikarya</taxon>
        <taxon>Basidiomycota</taxon>
        <taxon>Pucciniomycotina</taxon>
        <taxon>Pucciniomycetes</taxon>
        <taxon>Pucciniales</taxon>
        <taxon>Pucciniaceae</taxon>
        <taxon>Puccinia</taxon>
    </lineage>
</organism>
<protein>
    <submittedName>
        <fullName evidence="1">Uncharacterized protein</fullName>
    </submittedName>
</protein>
<comment type="caution">
    <text evidence="1">The sequence shown here is derived from an EMBL/GenBank/DDBJ whole genome shotgun (WGS) entry which is preliminary data.</text>
</comment>
<evidence type="ECO:0000313" key="1">
    <source>
        <dbReference type="EMBL" id="KAI7953846.1"/>
    </source>
</evidence>
<reference evidence="2" key="1">
    <citation type="journal article" date="2018" name="BMC Genomics">
        <title>Genomic insights into host adaptation between the wheat stripe rust pathogen (Puccinia striiformis f. sp. tritici) and the barley stripe rust pathogen (Puccinia striiformis f. sp. hordei).</title>
        <authorList>
            <person name="Xia C."/>
            <person name="Wang M."/>
            <person name="Yin C."/>
            <person name="Cornejo O.E."/>
            <person name="Hulbert S.H."/>
            <person name="Chen X."/>
        </authorList>
    </citation>
    <scope>NUCLEOTIDE SEQUENCE [LARGE SCALE GENOMIC DNA]</scope>
    <source>
        <strain evidence="2">93-210</strain>
    </source>
</reference>
<reference evidence="1 2" key="3">
    <citation type="journal article" date="2022" name="Microbiol. Spectr.">
        <title>Folding features and dynamics of 3D genome architecture in plant fungal pathogens.</title>
        <authorList>
            <person name="Xia C."/>
        </authorList>
    </citation>
    <scope>NUCLEOTIDE SEQUENCE [LARGE SCALE GENOMIC DNA]</scope>
    <source>
        <strain evidence="1 2">93-210</strain>
    </source>
</reference>
<name>A0ACC0EKA6_9BASI</name>
<gene>
    <name evidence="1" type="ORF">MJO28_006393</name>
</gene>
<keyword evidence="2" id="KW-1185">Reference proteome</keyword>